<evidence type="ECO:0000256" key="2">
    <source>
        <dbReference type="ARBA" id="ARBA00022801"/>
    </source>
</evidence>
<dbReference type="InterPro" id="IPR020084">
    <property type="entry name" value="NUDIX_hydrolase_CS"/>
</dbReference>
<dbReference type="Pfam" id="PF00293">
    <property type="entry name" value="NUDIX"/>
    <property type="match status" value="1"/>
</dbReference>
<keyword evidence="6" id="KW-1185">Reference proteome</keyword>
<dbReference type="PROSITE" id="PS51462">
    <property type="entry name" value="NUDIX"/>
    <property type="match status" value="1"/>
</dbReference>
<dbReference type="SUPFAM" id="SSF55811">
    <property type="entry name" value="Nudix"/>
    <property type="match status" value="1"/>
</dbReference>
<evidence type="ECO:0000259" key="4">
    <source>
        <dbReference type="PROSITE" id="PS51462"/>
    </source>
</evidence>
<feature type="domain" description="Nudix hydrolase" evidence="4">
    <location>
        <begin position="11"/>
        <end position="141"/>
    </location>
</feature>
<dbReference type="EMBL" id="JAGINT010000002">
    <property type="protein sequence ID" value="MBP2354421.1"/>
    <property type="molecule type" value="Genomic_DNA"/>
</dbReference>
<comment type="cofactor">
    <cofactor evidence="1">
        <name>Mg(2+)</name>
        <dbReference type="ChEBI" id="CHEBI:18420"/>
    </cofactor>
</comment>
<protein>
    <submittedName>
        <fullName evidence="5">8-oxo-dGTP pyrophosphatase MutT (NUDIX family)</fullName>
    </submittedName>
</protein>
<dbReference type="InterPro" id="IPR015797">
    <property type="entry name" value="NUDIX_hydrolase-like_dom_sf"/>
</dbReference>
<evidence type="ECO:0000256" key="1">
    <source>
        <dbReference type="ARBA" id="ARBA00001946"/>
    </source>
</evidence>
<reference evidence="5 6" key="1">
    <citation type="submission" date="2021-03" db="EMBL/GenBank/DDBJ databases">
        <title>Sequencing the genomes of 1000 actinobacteria strains.</title>
        <authorList>
            <person name="Klenk H.-P."/>
        </authorList>
    </citation>
    <scope>NUCLEOTIDE SEQUENCE [LARGE SCALE GENOMIC DNA]</scope>
    <source>
        <strain evidence="5 6">DSM 18824</strain>
    </source>
</reference>
<evidence type="ECO:0000313" key="5">
    <source>
        <dbReference type="EMBL" id="MBP2354421.1"/>
    </source>
</evidence>
<evidence type="ECO:0000313" key="6">
    <source>
        <dbReference type="Proteomes" id="UP000755585"/>
    </source>
</evidence>
<organism evidence="5 6">
    <name type="scientific">Kribbella aluminosa</name>
    <dbReference type="NCBI Taxonomy" id="416017"/>
    <lineage>
        <taxon>Bacteria</taxon>
        <taxon>Bacillati</taxon>
        <taxon>Actinomycetota</taxon>
        <taxon>Actinomycetes</taxon>
        <taxon>Propionibacteriales</taxon>
        <taxon>Kribbellaceae</taxon>
        <taxon>Kribbella</taxon>
    </lineage>
</organism>
<name>A0ABS4US19_9ACTN</name>
<dbReference type="Proteomes" id="UP000755585">
    <property type="component" value="Unassembled WGS sequence"/>
</dbReference>
<keyword evidence="3" id="KW-0460">Magnesium</keyword>
<gene>
    <name evidence="5" type="ORF">JOF29_005531</name>
</gene>
<sequence length="158" mass="16734">MPHGGYAAGLPRKRVAAGVLFRSADGRVLLVEPSYKPNWEMPGGIVEADEAPWAGAVRELDEELGTDRPVGRLLVVDHVRAYDGRADGMAFVFDGGVLDDADVAGFVFRDGEILSAGLYTINQARTLAKPMLADRLSAALAAVREGVVALCQDGARVA</sequence>
<accession>A0ABS4US19</accession>
<comment type="caution">
    <text evidence="5">The sequence shown here is derived from an EMBL/GenBank/DDBJ whole genome shotgun (WGS) entry which is preliminary data.</text>
</comment>
<dbReference type="Gene3D" id="3.90.79.10">
    <property type="entry name" value="Nucleoside Triphosphate Pyrophosphohydrolase"/>
    <property type="match status" value="1"/>
</dbReference>
<dbReference type="InterPro" id="IPR000086">
    <property type="entry name" value="NUDIX_hydrolase_dom"/>
</dbReference>
<dbReference type="PANTHER" id="PTHR43046:SF12">
    <property type="entry name" value="GDP-MANNOSE MANNOSYL HYDROLASE"/>
    <property type="match status" value="1"/>
</dbReference>
<keyword evidence="2" id="KW-0378">Hydrolase</keyword>
<dbReference type="CDD" id="cd18876">
    <property type="entry name" value="NUDIX_Hydrolase"/>
    <property type="match status" value="1"/>
</dbReference>
<evidence type="ECO:0000256" key="3">
    <source>
        <dbReference type="ARBA" id="ARBA00022842"/>
    </source>
</evidence>
<proteinExistence type="predicted"/>
<dbReference type="PROSITE" id="PS00893">
    <property type="entry name" value="NUDIX_BOX"/>
    <property type="match status" value="1"/>
</dbReference>
<dbReference type="PANTHER" id="PTHR43046">
    <property type="entry name" value="GDP-MANNOSE MANNOSYL HYDROLASE"/>
    <property type="match status" value="1"/>
</dbReference>